<evidence type="ECO:0000313" key="2">
    <source>
        <dbReference type="EMBL" id="KRX41641.1"/>
    </source>
</evidence>
<dbReference type="EMBL" id="JYDJ01000165">
    <property type="protein sequence ID" value="KRX41641.1"/>
    <property type="molecule type" value="Genomic_DNA"/>
</dbReference>
<comment type="caution">
    <text evidence="2">The sequence shown here is derived from an EMBL/GenBank/DDBJ whole genome shotgun (WGS) entry which is preliminary data.</text>
</comment>
<proteinExistence type="predicted"/>
<keyword evidence="1" id="KW-0812">Transmembrane</keyword>
<evidence type="ECO:0000313" key="3">
    <source>
        <dbReference type="Proteomes" id="UP000055048"/>
    </source>
</evidence>
<keyword evidence="1" id="KW-1133">Transmembrane helix</keyword>
<sequence length="105" mass="11598">MHEQKHRCTFSETVNKVNIMKDNTVMKNTIGILLHLGILPRCGIGVLRLDCINTALLGIVGTDQFTGCIASELRPVNTGDSSFCVLLTRACCVWIFLWAAVFSLE</sequence>
<name>A0A0V0TRF9_9BILA</name>
<protein>
    <submittedName>
        <fullName evidence="2">Uncharacterized protein</fullName>
    </submittedName>
</protein>
<keyword evidence="3" id="KW-1185">Reference proteome</keyword>
<gene>
    <name evidence="2" type="ORF">T05_8486</name>
</gene>
<accession>A0A0V0TRF9</accession>
<evidence type="ECO:0000256" key="1">
    <source>
        <dbReference type="SAM" id="Phobius"/>
    </source>
</evidence>
<feature type="transmembrane region" description="Helical" evidence="1">
    <location>
        <begin position="83"/>
        <end position="104"/>
    </location>
</feature>
<keyword evidence="1" id="KW-0472">Membrane</keyword>
<organism evidence="2 3">
    <name type="scientific">Trichinella murrelli</name>
    <dbReference type="NCBI Taxonomy" id="144512"/>
    <lineage>
        <taxon>Eukaryota</taxon>
        <taxon>Metazoa</taxon>
        <taxon>Ecdysozoa</taxon>
        <taxon>Nematoda</taxon>
        <taxon>Enoplea</taxon>
        <taxon>Dorylaimia</taxon>
        <taxon>Trichinellida</taxon>
        <taxon>Trichinellidae</taxon>
        <taxon>Trichinella</taxon>
    </lineage>
</organism>
<dbReference type="AlphaFoldDB" id="A0A0V0TRF9"/>
<reference evidence="2 3" key="1">
    <citation type="submission" date="2015-01" db="EMBL/GenBank/DDBJ databases">
        <title>Evolution of Trichinella species and genotypes.</title>
        <authorList>
            <person name="Korhonen P.K."/>
            <person name="Edoardo P."/>
            <person name="Giuseppe L.R."/>
            <person name="Gasser R.B."/>
        </authorList>
    </citation>
    <scope>NUCLEOTIDE SEQUENCE [LARGE SCALE GENOMIC DNA]</scope>
    <source>
        <strain evidence="2">ISS417</strain>
    </source>
</reference>
<dbReference type="Proteomes" id="UP000055048">
    <property type="component" value="Unassembled WGS sequence"/>
</dbReference>